<dbReference type="PATRIC" id="fig|1391654.3.peg.8839"/>
<dbReference type="Gene3D" id="3.40.30.10">
    <property type="entry name" value="Glutaredoxin"/>
    <property type="match status" value="1"/>
</dbReference>
<sequence length="247" mass="27044">MPTPRLVTIPYSHYCEKARWALERGGVKFLEEMHAPIFAWRGALGAGGGRTVPVLVTDDGVFPESTDVLRWVDAHGRPPEPYFPPDMPEVEPLVSMFDRKLGPATRRVGYFHVLRGDPSYAEEVLTTDVPAWEARGVRAFGWAIRRAIRFGLKIDEAGAARSKAVIDEVFAAVNERLADGRSTLAGDAFTAADLTFAALAGPLIMPPAYAKRFGGTDRLPSPLAALRKEALATKAGAFAMRIYEAYR</sequence>
<keyword evidence="3" id="KW-1185">Reference proteome</keyword>
<dbReference type="InterPro" id="IPR036249">
    <property type="entry name" value="Thioredoxin-like_sf"/>
</dbReference>
<dbReference type="Pfam" id="PF13417">
    <property type="entry name" value="GST_N_3"/>
    <property type="match status" value="1"/>
</dbReference>
<dbReference type="RefSeq" id="WP_146653038.1">
    <property type="nucleotide sequence ID" value="NZ_CP012333.1"/>
</dbReference>
<dbReference type="OrthoDB" id="5242791at2"/>
<dbReference type="InterPro" id="IPR004045">
    <property type="entry name" value="Glutathione_S-Trfase_N"/>
</dbReference>
<dbReference type="GO" id="GO:0016740">
    <property type="term" value="F:transferase activity"/>
    <property type="evidence" value="ECO:0007669"/>
    <property type="project" value="UniProtKB-KW"/>
</dbReference>
<dbReference type="SUPFAM" id="SSF52833">
    <property type="entry name" value="Thioredoxin-like"/>
    <property type="match status" value="1"/>
</dbReference>
<dbReference type="CDD" id="cd00570">
    <property type="entry name" value="GST_N_family"/>
    <property type="match status" value="1"/>
</dbReference>
<evidence type="ECO:0000259" key="1">
    <source>
        <dbReference type="PROSITE" id="PS50404"/>
    </source>
</evidence>
<dbReference type="InterPro" id="IPR036282">
    <property type="entry name" value="Glutathione-S-Trfase_C_sf"/>
</dbReference>
<dbReference type="Proteomes" id="UP000064967">
    <property type="component" value="Chromosome"/>
</dbReference>
<dbReference type="STRING" id="1391654.AKJ09_08729"/>
<dbReference type="Gene3D" id="1.20.1050.10">
    <property type="match status" value="1"/>
</dbReference>
<dbReference type="AlphaFoldDB" id="A0A0K1Q8C9"/>
<protein>
    <submittedName>
        <fullName evidence="2">Glutathione S-transferase family protein</fullName>
    </submittedName>
</protein>
<accession>A0A0K1Q8C9</accession>
<reference evidence="2 3" key="1">
    <citation type="submission" date="2015-08" db="EMBL/GenBank/DDBJ databases">
        <authorList>
            <person name="Babu N.S."/>
            <person name="Beckwith C.J."/>
            <person name="Beseler K.G."/>
            <person name="Brison A."/>
            <person name="Carone J.V."/>
            <person name="Caskin T.P."/>
            <person name="Diamond M."/>
            <person name="Durham M.E."/>
            <person name="Foxe J.M."/>
            <person name="Go M."/>
            <person name="Henderson B.A."/>
            <person name="Jones I.B."/>
            <person name="McGettigan J.A."/>
            <person name="Micheletti S.J."/>
            <person name="Nasrallah M.E."/>
            <person name="Ortiz D."/>
            <person name="Piller C.R."/>
            <person name="Privatt S.R."/>
            <person name="Schneider S.L."/>
            <person name="Sharp S."/>
            <person name="Smith T.C."/>
            <person name="Stanton J.D."/>
            <person name="Ullery H.E."/>
            <person name="Wilson R.J."/>
            <person name="Serrano M.G."/>
            <person name="Buck G."/>
            <person name="Lee V."/>
            <person name="Wang Y."/>
            <person name="Carvalho R."/>
            <person name="Voegtly L."/>
            <person name="Shi R."/>
            <person name="Duckworth R."/>
            <person name="Johnson A."/>
            <person name="Loviza R."/>
            <person name="Walstead R."/>
            <person name="Shah Z."/>
            <person name="Kiflezghi M."/>
            <person name="Wade K."/>
            <person name="Ball S.L."/>
            <person name="Bradley K.W."/>
            <person name="Asai D.J."/>
            <person name="Bowman C.A."/>
            <person name="Russell D.A."/>
            <person name="Pope W.H."/>
            <person name="Jacobs-Sera D."/>
            <person name="Hendrix R.W."/>
            <person name="Hatfull G.F."/>
        </authorList>
    </citation>
    <scope>NUCLEOTIDE SEQUENCE [LARGE SCALE GENOMIC DNA]</scope>
    <source>
        <strain evidence="2 3">DSM 27648</strain>
    </source>
</reference>
<dbReference type="PROSITE" id="PS50404">
    <property type="entry name" value="GST_NTER"/>
    <property type="match status" value="1"/>
</dbReference>
<dbReference type="SUPFAM" id="SSF47616">
    <property type="entry name" value="GST C-terminal domain-like"/>
    <property type="match status" value="1"/>
</dbReference>
<feature type="domain" description="GST N-terminal" evidence="1">
    <location>
        <begin position="2"/>
        <end position="80"/>
    </location>
</feature>
<keyword evidence="2" id="KW-0808">Transferase</keyword>
<dbReference type="EMBL" id="CP012333">
    <property type="protein sequence ID" value="AKV02066.1"/>
    <property type="molecule type" value="Genomic_DNA"/>
</dbReference>
<dbReference type="KEGG" id="llu:AKJ09_08729"/>
<evidence type="ECO:0000313" key="3">
    <source>
        <dbReference type="Proteomes" id="UP000064967"/>
    </source>
</evidence>
<organism evidence="2 3">
    <name type="scientific">Labilithrix luteola</name>
    <dbReference type="NCBI Taxonomy" id="1391654"/>
    <lineage>
        <taxon>Bacteria</taxon>
        <taxon>Pseudomonadati</taxon>
        <taxon>Myxococcota</taxon>
        <taxon>Polyangia</taxon>
        <taxon>Polyangiales</taxon>
        <taxon>Labilitrichaceae</taxon>
        <taxon>Labilithrix</taxon>
    </lineage>
</organism>
<gene>
    <name evidence="2" type="ORF">AKJ09_08729</name>
</gene>
<evidence type="ECO:0000313" key="2">
    <source>
        <dbReference type="EMBL" id="AKV02066.1"/>
    </source>
</evidence>
<name>A0A0K1Q8C9_9BACT</name>
<proteinExistence type="predicted"/>